<keyword evidence="3" id="KW-1185">Reference proteome</keyword>
<reference evidence="2 3" key="1">
    <citation type="submission" date="2020-01" db="EMBL/GenBank/DDBJ databases">
        <authorList>
            <person name="Kim M.K."/>
        </authorList>
    </citation>
    <scope>NUCLEOTIDE SEQUENCE [LARGE SCALE GENOMIC DNA]</scope>
    <source>
        <strain evidence="2 3">172606-1</strain>
    </source>
</reference>
<name>A0A6C0GCH3_9BACT</name>
<dbReference type="RefSeq" id="WP_162441660.1">
    <property type="nucleotide sequence ID" value="NZ_CP048222.1"/>
</dbReference>
<gene>
    <name evidence="2" type="ORF">GXP67_02320</name>
</gene>
<protein>
    <submittedName>
        <fullName evidence="2">Uncharacterized protein</fullName>
    </submittedName>
</protein>
<sequence>MKEIQLIFRFLLGGGWWTIWYGLFYLIVITGNFIFFNEIYDWTKKGQSGPAGGALFMSLVSMGGLPLLAFFCLHLLFAFFRSANSAVYLVIFGVIVCIALLVWMIAGAASIAEARYTAFVWYYIALFVFIFINLALLWISRQKSELGSVIPFLP</sequence>
<organism evidence="2 3">
    <name type="scientific">Rhodocytophaga rosea</name>
    <dbReference type="NCBI Taxonomy" id="2704465"/>
    <lineage>
        <taxon>Bacteria</taxon>
        <taxon>Pseudomonadati</taxon>
        <taxon>Bacteroidota</taxon>
        <taxon>Cytophagia</taxon>
        <taxon>Cytophagales</taxon>
        <taxon>Rhodocytophagaceae</taxon>
        <taxon>Rhodocytophaga</taxon>
    </lineage>
</organism>
<evidence type="ECO:0000313" key="2">
    <source>
        <dbReference type="EMBL" id="QHT65578.1"/>
    </source>
</evidence>
<keyword evidence="1" id="KW-0472">Membrane</keyword>
<proteinExistence type="predicted"/>
<feature type="transmembrane region" description="Helical" evidence="1">
    <location>
        <begin position="55"/>
        <end position="80"/>
    </location>
</feature>
<dbReference type="KEGG" id="rhoz:GXP67_02320"/>
<feature type="transmembrane region" description="Helical" evidence="1">
    <location>
        <begin position="87"/>
        <end position="112"/>
    </location>
</feature>
<dbReference type="EMBL" id="CP048222">
    <property type="protein sequence ID" value="QHT65578.1"/>
    <property type="molecule type" value="Genomic_DNA"/>
</dbReference>
<dbReference type="AlphaFoldDB" id="A0A6C0GCH3"/>
<keyword evidence="1" id="KW-1133">Transmembrane helix</keyword>
<feature type="transmembrane region" description="Helical" evidence="1">
    <location>
        <begin position="118"/>
        <end position="139"/>
    </location>
</feature>
<dbReference type="Proteomes" id="UP000480178">
    <property type="component" value="Chromosome"/>
</dbReference>
<evidence type="ECO:0000313" key="3">
    <source>
        <dbReference type="Proteomes" id="UP000480178"/>
    </source>
</evidence>
<keyword evidence="1" id="KW-0812">Transmembrane</keyword>
<feature type="transmembrane region" description="Helical" evidence="1">
    <location>
        <begin position="7"/>
        <end position="35"/>
    </location>
</feature>
<evidence type="ECO:0000256" key="1">
    <source>
        <dbReference type="SAM" id="Phobius"/>
    </source>
</evidence>
<accession>A0A6C0GCH3</accession>